<dbReference type="EC" id="2.3.1.47" evidence="5"/>
<evidence type="ECO:0000313" key="14">
    <source>
        <dbReference type="EMBL" id="UWZ53149.1"/>
    </source>
</evidence>
<reference evidence="14" key="1">
    <citation type="submission" date="2021-04" db="EMBL/GenBank/DDBJ databases">
        <title>Dactylosporangium aurantiacum NRRL B-8018 full assembly.</title>
        <authorList>
            <person name="Hartkoorn R.C."/>
            <person name="Beaudoing E."/>
            <person name="Hot D."/>
        </authorList>
    </citation>
    <scope>NUCLEOTIDE SEQUENCE</scope>
    <source>
        <strain evidence="14">NRRL B-8018</strain>
    </source>
</reference>
<evidence type="ECO:0000256" key="1">
    <source>
        <dbReference type="ARBA" id="ARBA00001933"/>
    </source>
</evidence>
<evidence type="ECO:0000256" key="4">
    <source>
        <dbReference type="ARBA" id="ARBA00011738"/>
    </source>
</evidence>
<keyword evidence="7" id="KW-0093">Biotin biosynthesis</keyword>
<dbReference type="PANTHER" id="PTHR13693">
    <property type="entry name" value="CLASS II AMINOTRANSFERASE/8-AMINO-7-OXONONANOATE SYNTHASE"/>
    <property type="match status" value="1"/>
</dbReference>
<dbReference type="InterPro" id="IPR015424">
    <property type="entry name" value="PyrdxlP-dep_Trfase"/>
</dbReference>
<dbReference type="PROSITE" id="PS00599">
    <property type="entry name" value="AA_TRANSFER_CLASS_2"/>
    <property type="match status" value="1"/>
</dbReference>
<dbReference type="OrthoDB" id="9807157at2"/>
<dbReference type="KEGG" id="daur:Daura_42305"/>
<sequence length="430" mass="43661">MHVPYKTLGPDGWREVVQLLCPHRTNGIVGVRQRPGEGAAVENGTWLSTLDGEARARRAAGLRRELRPRAAGDDVVDLAGNDYLGLSRHPDVLAAAARALADYGLGATGSRLVRGSTEAHHALEDGLAGLLGAPAALVYSSGYLANLGAIRALVRPGTLVVSDAHNHASIVDGCRLACAGRAAREGAGTVVAPHADPGAVRALLAADPHRPAVVVTESVFSVDGDLAPLAELYAACREHPGGALLLVDDAHALGVIGPRGAGGVAAAGLAGRPGVIVTATLSKSLGAAGGVVAGPRELRRQLVDTGRTFIYDTALPPAVAAGALAALDLLAGGDHLRAELAARAATAVARLRAEGLDVPTPDGGVISVAAPSADEAFAWAAACRERGVAVGCFRPPSTPDGRSRLRLTVNVGVPAAAFEHALDIVVKERP</sequence>
<evidence type="ECO:0000256" key="2">
    <source>
        <dbReference type="ARBA" id="ARBA00004746"/>
    </source>
</evidence>
<evidence type="ECO:0000256" key="6">
    <source>
        <dbReference type="ARBA" id="ARBA00022679"/>
    </source>
</evidence>
<keyword evidence="6" id="KW-0808">Transferase</keyword>
<dbReference type="Gene3D" id="3.40.640.10">
    <property type="entry name" value="Type I PLP-dependent aspartate aminotransferase-like (Major domain)"/>
    <property type="match status" value="1"/>
</dbReference>
<evidence type="ECO:0000256" key="7">
    <source>
        <dbReference type="ARBA" id="ARBA00022756"/>
    </source>
</evidence>
<proteinExistence type="inferred from homology"/>
<keyword evidence="15" id="KW-1185">Reference proteome</keyword>
<evidence type="ECO:0000256" key="5">
    <source>
        <dbReference type="ARBA" id="ARBA00013187"/>
    </source>
</evidence>
<evidence type="ECO:0000256" key="11">
    <source>
        <dbReference type="ARBA" id="ARBA00047715"/>
    </source>
</evidence>
<dbReference type="SUPFAM" id="SSF53383">
    <property type="entry name" value="PLP-dependent transferases"/>
    <property type="match status" value="1"/>
</dbReference>
<comment type="subunit">
    <text evidence="4">Homodimer.</text>
</comment>
<name>A0A9Q9IGV2_9ACTN</name>
<dbReference type="InterPro" id="IPR001917">
    <property type="entry name" value="Aminotrans_II_pyridoxalP_BS"/>
</dbReference>
<dbReference type="EMBL" id="CP073767">
    <property type="protein sequence ID" value="UWZ53149.1"/>
    <property type="molecule type" value="Genomic_DNA"/>
</dbReference>
<dbReference type="InterPro" id="IPR015421">
    <property type="entry name" value="PyrdxlP-dep_Trfase_major"/>
</dbReference>
<organism evidence="14 15">
    <name type="scientific">Dactylosporangium aurantiacum</name>
    <dbReference type="NCBI Taxonomy" id="35754"/>
    <lineage>
        <taxon>Bacteria</taxon>
        <taxon>Bacillati</taxon>
        <taxon>Actinomycetota</taxon>
        <taxon>Actinomycetes</taxon>
        <taxon>Micromonosporales</taxon>
        <taxon>Micromonosporaceae</taxon>
        <taxon>Dactylosporangium</taxon>
    </lineage>
</organism>
<dbReference type="GO" id="GO:0008710">
    <property type="term" value="F:8-amino-7-oxononanoate synthase activity"/>
    <property type="evidence" value="ECO:0007669"/>
    <property type="project" value="UniProtKB-EC"/>
</dbReference>
<accession>A0A9Q9IGV2</accession>
<dbReference type="AlphaFoldDB" id="A0A9Q9IGV2"/>
<dbReference type="PANTHER" id="PTHR13693:SF100">
    <property type="entry name" value="8-AMINO-7-OXONONANOATE SYNTHASE"/>
    <property type="match status" value="1"/>
</dbReference>
<dbReference type="InterPro" id="IPR004839">
    <property type="entry name" value="Aminotransferase_I/II_large"/>
</dbReference>
<comment type="catalytic activity">
    <reaction evidence="11">
        <text>6-carboxyhexanoyl-[ACP] + L-alanine + H(+) = (8S)-8-amino-7-oxononanoate + holo-[ACP] + CO2</text>
        <dbReference type="Rhea" id="RHEA:42288"/>
        <dbReference type="Rhea" id="RHEA-COMP:9685"/>
        <dbReference type="Rhea" id="RHEA-COMP:9955"/>
        <dbReference type="ChEBI" id="CHEBI:15378"/>
        <dbReference type="ChEBI" id="CHEBI:16526"/>
        <dbReference type="ChEBI" id="CHEBI:57972"/>
        <dbReference type="ChEBI" id="CHEBI:64479"/>
        <dbReference type="ChEBI" id="CHEBI:78846"/>
        <dbReference type="ChEBI" id="CHEBI:149468"/>
        <dbReference type="EC" id="2.3.1.47"/>
    </reaction>
</comment>
<evidence type="ECO:0000256" key="9">
    <source>
        <dbReference type="ARBA" id="ARBA00032610"/>
    </source>
</evidence>
<feature type="domain" description="Aminotransferase class I/classII large" evidence="13">
    <location>
        <begin position="74"/>
        <end position="423"/>
    </location>
</feature>
<evidence type="ECO:0000256" key="8">
    <source>
        <dbReference type="ARBA" id="ARBA00022898"/>
    </source>
</evidence>
<protein>
    <recommendedName>
        <fullName evidence="5">8-amino-7-oxononanoate synthase</fullName>
        <ecNumber evidence="5">2.3.1.47</ecNumber>
    </recommendedName>
    <alternativeName>
        <fullName evidence="9">7-keto-8-amino-pelargonic acid synthase</fullName>
    </alternativeName>
    <alternativeName>
        <fullName evidence="10">8-amino-7-ketopelargonate synthase</fullName>
    </alternativeName>
</protein>
<comment type="similarity">
    <text evidence="3">Belongs to the class-II pyridoxal-phosphate-dependent aminotransferase family. BioF subfamily.</text>
</comment>
<keyword evidence="14" id="KW-0032">Aminotransferase</keyword>
<keyword evidence="8 12" id="KW-0663">Pyridoxal phosphate</keyword>
<evidence type="ECO:0000256" key="10">
    <source>
        <dbReference type="ARBA" id="ARBA00033381"/>
    </source>
</evidence>
<dbReference type="Gene3D" id="3.90.1150.10">
    <property type="entry name" value="Aspartate Aminotransferase, domain 1"/>
    <property type="match status" value="1"/>
</dbReference>
<evidence type="ECO:0000259" key="13">
    <source>
        <dbReference type="Pfam" id="PF00155"/>
    </source>
</evidence>
<comment type="pathway">
    <text evidence="2">Cofactor biosynthesis; biotin biosynthesis.</text>
</comment>
<evidence type="ECO:0000256" key="3">
    <source>
        <dbReference type="ARBA" id="ARBA00010008"/>
    </source>
</evidence>
<evidence type="ECO:0000313" key="15">
    <source>
        <dbReference type="Proteomes" id="UP001058003"/>
    </source>
</evidence>
<dbReference type="GO" id="GO:0030170">
    <property type="term" value="F:pyridoxal phosphate binding"/>
    <property type="evidence" value="ECO:0007669"/>
    <property type="project" value="InterPro"/>
</dbReference>
<evidence type="ECO:0000256" key="12">
    <source>
        <dbReference type="RuleBase" id="RU003693"/>
    </source>
</evidence>
<dbReference type="GO" id="GO:0008483">
    <property type="term" value="F:transaminase activity"/>
    <property type="evidence" value="ECO:0007669"/>
    <property type="project" value="UniProtKB-KW"/>
</dbReference>
<dbReference type="Pfam" id="PF00155">
    <property type="entry name" value="Aminotran_1_2"/>
    <property type="match status" value="1"/>
</dbReference>
<gene>
    <name evidence="14" type="ORF">Daura_42305</name>
</gene>
<dbReference type="Proteomes" id="UP001058003">
    <property type="component" value="Chromosome"/>
</dbReference>
<comment type="cofactor">
    <cofactor evidence="1 12">
        <name>pyridoxal 5'-phosphate</name>
        <dbReference type="ChEBI" id="CHEBI:597326"/>
    </cofactor>
</comment>
<dbReference type="InterPro" id="IPR015422">
    <property type="entry name" value="PyrdxlP-dep_Trfase_small"/>
</dbReference>
<dbReference type="InterPro" id="IPR050087">
    <property type="entry name" value="AON_synthase_class-II"/>
</dbReference>
<dbReference type="GO" id="GO:0009102">
    <property type="term" value="P:biotin biosynthetic process"/>
    <property type="evidence" value="ECO:0007669"/>
    <property type="project" value="UniProtKB-KW"/>
</dbReference>